<keyword evidence="2" id="KW-0496">Mitochondrion</keyword>
<evidence type="ECO:0000259" key="4">
    <source>
        <dbReference type="PROSITE" id="PS51286"/>
    </source>
</evidence>
<name>A0ABQ8TPD3_PERAM</name>
<evidence type="ECO:0000256" key="1">
    <source>
        <dbReference type="ARBA" id="ARBA00004173"/>
    </source>
</evidence>
<keyword evidence="6" id="KW-1185">Reference proteome</keyword>
<dbReference type="InterPro" id="IPR050870">
    <property type="entry name" value="FAST_kinase"/>
</dbReference>
<evidence type="ECO:0000313" key="5">
    <source>
        <dbReference type="EMBL" id="KAJ4448556.1"/>
    </source>
</evidence>
<dbReference type="SMART" id="SM00952">
    <property type="entry name" value="RAP"/>
    <property type="match status" value="1"/>
</dbReference>
<feature type="domain" description="RAP" evidence="4">
    <location>
        <begin position="673"/>
        <end position="732"/>
    </location>
</feature>
<dbReference type="PANTHER" id="PTHR21228">
    <property type="entry name" value="FAST LEU-RICH DOMAIN-CONTAINING"/>
    <property type="match status" value="1"/>
</dbReference>
<dbReference type="Pfam" id="PF06743">
    <property type="entry name" value="FAST_1"/>
    <property type="match status" value="1"/>
</dbReference>
<dbReference type="EMBL" id="JAJSOF020000005">
    <property type="protein sequence ID" value="KAJ4448556.1"/>
    <property type="molecule type" value="Genomic_DNA"/>
</dbReference>
<dbReference type="InterPro" id="IPR010622">
    <property type="entry name" value="FAST_Leu-rich"/>
</dbReference>
<evidence type="ECO:0000313" key="6">
    <source>
        <dbReference type="Proteomes" id="UP001148838"/>
    </source>
</evidence>
<accession>A0ABQ8TPD3</accession>
<comment type="subcellular location">
    <subcellularLocation>
        <location evidence="1">Mitochondrion</location>
    </subcellularLocation>
</comment>
<comment type="caution">
    <text evidence="5">The sequence shown here is derived from an EMBL/GenBank/DDBJ whole genome shotgun (WGS) entry which is preliminary data.</text>
</comment>
<evidence type="ECO:0000256" key="3">
    <source>
        <dbReference type="SAM" id="MobiDB-lite"/>
    </source>
</evidence>
<evidence type="ECO:0000256" key="2">
    <source>
        <dbReference type="ARBA" id="ARBA00023128"/>
    </source>
</evidence>
<organism evidence="5 6">
    <name type="scientific">Periplaneta americana</name>
    <name type="common">American cockroach</name>
    <name type="synonym">Blatta americana</name>
    <dbReference type="NCBI Taxonomy" id="6978"/>
    <lineage>
        <taxon>Eukaryota</taxon>
        <taxon>Metazoa</taxon>
        <taxon>Ecdysozoa</taxon>
        <taxon>Arthropoda</taxon>
        <taxon>Hexapoda</taxon>
        <taxon>Insecta</taxon>
        <taxon>Pterygota</taxon>
        <taxon>Neoptera</taxon>
        <taxon>Polyneoptera</taxon>
        <taxon>Dictyoptera</taxon>
        <taxon>Blattodea</taxon>
        <taxon>Blattoidea</taxon>
        <taxon>Blattidae</taxon>
        <taxon>Blattinae</taxon>
        <taxon>Periplaneta</taxon>
    </lineage>
</organism>
<dbReference type="PANTHER" id="PTHR21228:SF40">
    <property type="entry name" value="LD45607P"/>
    <property type="match status" value="1"/>
</dbReference>
<sequence>MAGLCEGGNEPPGSLKANSGLPFVEAAFDGISGFNVNNEILYPVMAECMSRSIVKQIFYKGGKALLNDTSSVSMIWGNLTVSCLSKTDIILKSSKKEDLGQTTIILQDGLDMQELPAIVRKVKDVGLVSLRNFNSKNGDGSDVGGGDSNSSNSKTSLEDSVKSNGKSCEANDVETNEIINGLSRCFTAKGVFLLLDTIPDDEVTPLVAIHALRKIIELENNHQYRNALVRSGEDIPENFTRTAIFNQLIETITSGTDSSIILDALKIVSREMFGGNSTVYRDKLCDEILIRVTDGKFTVVQVCEIMRVLASFMNSKKSGENVDKLWVGLVDKEKEMNEKNIMEVFRILPLLKQSRKVVFSLLERRCGHVWWRLPGDAVAEILSILLEVKLFSPRIMNVFSRWINTNIHTVSEDDLLEIVSGFCSLDYVDPGITKALERYVKAKSSKVKNPAVLASIMEYCGRFRLRSEPILLGCEKYFIEHGQDLSPIIIKALFAPFGMLSFKPTDLKFWQTLENVLDVKFVQFRPDDVIDVVLTCIYLGKFPLNFVHKIFNPYFLDRLHSNRDVNLLRQMRAKLKLFDTAMTLECSSYKGPVLPKDHSAKSIWQDGRVRRMINYISEPLADITGGHDRLTSFVILPHLPTIPLYVIDIMLHPSGMGGSTIRFNLCRERNLYVAVLIHIPEHYCANSTQLIGPQVMRRRHFRRLGLKVVELQYERLSKLRMHPKSLEEYLVEQLKSAEDAI</sequence>
<dbReference type="Proteomes" id="UP001148838">
    <property type="component" value="Unassembled WGS sequence"/>
</dbReference>
<protein>
    <recommendedName>
        <fullName evidence="4">RAP domain-containing protein</fullName>
    </recommendedName>
</protein>
<dbReference type="PROSITE" id="PS51286">
    <property type="entry name" value="RAP"/>
    <property type="match status" value="1"/>
</dbReference>
<gene>
    <name evidence="5" type="ORF">ANN_10574</name>
</gene>
<proteinExistence type="predicted"/>
<feature type="region of interest" description="Disordered" evidence="3">
    <location>
        <begin position="138"/>
        <end position="168"/>
    </location>
</feature>
<reference evidence="5 6" key="1">
    <citation type="journal article" date="2022" name="Allergy">
        <title>Genome assembly and annotation of Periplaneta americana reveal a comprehensive cockroach allergen profile.</title>
        <authorList>
            <person name="Wang L."/>
            <person name="Xiong Q."/>
            <person name="Saelim N."/>
            <person name="Wang L."/>
            <person name="Nong W."/>
            <person name="Wan A.T."/>
            <person name="Shi M."/>
            <person name="Liu X."/>
            <person name="Cao Q."/>
            <person name="Hui J.H.L."/>
            <person name="Sookrung N."/>
            <person name="Leung T.F."/>
            <person name="Tungtrongchitr A."/>
            <person name="Tsui S.K.W."/>
        </authorList>
    </citation>
    <scope>NUCLEOTIDE SEQUENCE [LARGE SCALE GENOMIC DNA]</scope>
    <source>
        <strain evidence="5">PWHHKU_190912</strain>
    </source>
</reference>
<dbReference type="InterPro" id="IPR013584">
    <property type="entry name" value="RAP"/>
</dbReference>